<reference evidence="1 2" key="1">
    <citation type="journal article" date="2015" name="Proc. Natl. Acad. Sci. U.S.A.">
        <title>The resurrection genome of Boea hygrometrica: A blueprint for survival of dehydration.</title>
        <authorList>
            <person name="Xiao L."/>
            <person name="Yang G."/>
            <person name="Zhang L."/>
            <person name="Yang X."/>
            <person name="Zhao S."/>
            <person name="Ji Z."/>
            <person name="Zhou Q."/>
            <person name="Hu M."/>
            <person name="Wang Y."/>
            <person name="Chen M."/>
            <person name="Xu Y."/>
            <person name="Jin H."/>
            <person name="Xiao X."/>
            <person name="Hu G."/>
            <person name="Bao F."/>
            <person name="Hu Y."/>
            <person name="Wan P."/>
            <person name="Li L."/>
            <person name="Deng X."/>
            <person name="Kuang T."/>
            <person name="Xiang C."/>
            <person name="Zhu J.K."/>
            <person name="Oliver M.J."/>
            <person name="He Y."/>
        </authorList>
    </citation>
    <scope>NUCLEOTIDE SEQUENCE [LARGE SCALE GENOMIC DNA]</scope>
    <source>
        <strain evidence="2">cv. XS01</strain>
    </source>
</reference>
<evidence type="ECO:0000313" key="1">
    <source>
        <dbReference type="EMBL" id="KZT75867.1"/>
    </source>
</evidence>
<organism evidence="1 2">
    <name type="scientific">Dorcoceras hygrometricum</name>
    <dbReference type="NCBI Taxonomy" id="472368"/>
    <lineage>
        <taxon>Eukaryota</taxon>
        <taxon>Viridiplantae</taxon>
        <taxon>Streptophyta</taxon>
        <taxon>Embryophyta</taxon>
        <taxon>Tracheophyta</taxon>
        <taxon>Spermatophyta</taxon>
        <taxon>Magnoliopsida</taxon>
        <taxon>eudicotyledons</taxon>
        <taxon>Gunneridae</taxon>
        <taxon>Pentapetalae</taxon>
        <taxon>asterids</taxon>
        <taxon>lamiids</taxon>
        <taxon>Lamiales</taxon>
        <taxon>Gesneriaceae</taxon>
        <taxon>Didymocarpoideae</taxon>
        <taxon>Trichosporeae</taxon>
        <taxon>Loxocarpinae</taxon>
        <taxon>Dorcoceras</taxon>
    </lineage>
</organism>
<sequence>MAVPPPMVNVRARLHVRMSRIVPSRTCCVDGRPLHAAVRMNWCGDTSPASHNRCAMMRYFAPLIGARCSPRPHIWMPMRWLDVAHWLRSMVVDDAHWTCNFMRQIVGASIDCAALVAAVRGLAPRTFFVVAPPLR</sequence>
<proteinExistence type="predicted"/>
<accession>A0A2Z6ZRT2</accession>
<protein>
    <submittedName>
        <fullName evidence="1">Uncharacterized protein</fullName>
    </submittedName>
</protein>
<name>A0A2Z6ZRT2_9LAMI</name>
<keyword evidence="2" id="KW-1185">Reference proteome</keyword>
<dbReference type="EMBL" id="KV181791">
    <property type="protein sequence ID" value="KZT75867.1"/>
    <property type="molecule type" value="Genomic_DNA"/>
</dbReference>
<dbReference type="Proteomes" id="UP000250235">
    <property type="component" value="Unassembled WGS sequence"/>
</dbReference>
<evidence type="ECO:0000313" key="2">
    <source>
        <dbReference type="Proteomes" id="UP000250235"/>
    </source>
</evidence>
<gene>
    <name evidence="1" type="ORF">F511_47108</name>
</gene>
<dbReference type="AlphaFoldDB" id="A0A2Z6ZRT2"/>